<evidence type="ECO:0000313" key="1">
    <source>
        <dbReference type="EMBL" id="KAK3077326.1"/>
    </source>
</evidence>
<name>A0ACC3DKY8_9PEZI</name>
<reference evidence="1" key="1">
    <citation type="submission" date="2024-09" db="EMBL/GenBank/DDBJ databases">
        <title>Black Yeasts Isolated from many extreme environments.</title>
        <authorList>
            <person name="Coleine C."/>
            <person name="Stajich J.E."/>
            <person name="Selbmann L."/>
        </authorList>
    </citation>
    <scope>NUCLEOTIDE SEQUENCE</scope>
    <source>
        <strain evidence="1">CCFEE 5737</strain>
    </source>
</reference>
<keyword evidence="2" id="KW-1185">Reference proteome</keyword>
<organism evidence="1 2">
    <name type="scientific">Coniosporium uncinatum</name>
    <dbReference type="NCBI Taxonomy" id="93489"/>
    <lineage>
        <taxon>Eukaryota</taxon>
        <taxon>Fungi</taxon>
        <taxon>Dikarya</taxon>
        <taxon>Ascomycota</taxon>
        <taxon>Pezizomycotina</taxon>
        <taxon>Dothideomycetes</taxon>
        <taxon>Dothideomycetes incertae sedis</taxon>
        <taxon>Coniosporium</taxon>
    </lineage>
</organism>
<dbReference type="Proteomes" id="UP001186974">
    <property type="component" value="Unassembled WGS sequence"/>
</dbReference>
<proteinExistence type="predicted"/>
<gene>
    <name evidence="1" type="ORF">LTS18_010575</name>
</gene>
<evidence type="ECO:0000313" key="2">
    <source>
        <dbReference type="Proteomes" id="UP001186974"/>
    </source>
</evidence>
<comment type="caution">
    <text evidence="1">The sequence shown here is derived from an EMBL/GenBank/DDBJ whole genome shotgun (WGS) entry which is preliminary data.</text>
</comment>
<protein>
    <submittedName>
        <fullName evidence="1">Uncharacterized protein</fullName>
    </submittedName>
</protein>
<sequence>MSPLRNVSLPLDASQQFLQRSTRQTKTSQVQSFEFDDFFEINRDAHNSYLNAKARDPAAAYLPAGMDWTNAPSTDTPPSSTIKAARTPAATDSRGDKVSRSSLMSAIFSNTDQPANTASNQQTPLPPLPQSASNLSTNGGNDPLLAAMELEPSSPELDNAMLGVGAEGVNWGIWDDMVQQFGVEMDQSQDMNVNYGPAIGGFQTWY</sequence>
<dbReference type="EMBL" id="JAWDJW010002976">
    <property type="protein sequence ID" value="KAK3077326.1"/>
    <property type="molecule type" value="Genomic_DNA"/>
</dbReference>
<accession>A0ACC3DKY8</accession>